<keyword evidence="2" id="KW-1185">Reference proteome</keyword>
<proteinExistence type="predicted"/>
<reference evidence="1" key="2">
    <citation type="submission" date="2020-09" db="EMBL/GenBank/DDBJ databases">
        <authorList>
            <person name="Sun Q."/>
            <person name="Zhou Y."/>
        </authorList>
    </citation>
    <scope>NUCLEOTIDE SEQUENCE</scope>
    <source>
        <strain evidence="1">CGMCC 4.7299</strain>
    </source>
</reference>
<evidence type="ECO:0000313" key="1">
    <source>
        <dbReference type="EMBL" id="GGK72605.1"/>
    </source>
</evidence>
<evidence type="ECO:0000313" key="2">
    <source>
        <dbReference type="Proteomes" id="UP000656042"/>
    </source>
</evidence>
<dbReference type="NCBIfam" id="NF038070">
    <property type="entry name" value="LmbU_fam_TF"/>
    <property type="match status" value="1"/>
</dbReference>
<dbReference type="Proteomes" id="UP000656042">
    <property type="component" value="Unassembled WGS sequence"/>
</dbReference>
<accession>A0A8J3BS35</accession>
<protein>
    <recommendedName>
        <fullName evidence="3">Antibiotic biosynthesis protein</fullName>
    </recommendedName>
</protein>
<dbReference type="EMBL" id="BMMX01000001">
    <property type="protein sequence ID" value="GGK72605.1"/>
    <property type="molecule type" value="Genomic_DNA"/>
</dbReference>
<dbReference type="AlphaFoldDB" id="A0A8J3BS35"/>
<comment type="caution">
    <text evidence="1">The sequence shown here is derived from an EMBL/GenBank/DDBJ whole genome shotgun (WGS) entry which is preliminary data.</text>
</comment>
<organism evidence="1 2">
    <name type="scientific">Mangrovihabitans endophyticus</name>
    <dbReference type="NCBI Taxonomy" id="1751298"/>
    <lineage>
        <taxon>Bacteria</taxon>
        <taxon>Bacillati</taxon>
        <taxon>Actinomycetota</taxon>
        <taxon>Actinomycetes</taxon>
        <taxon>Micromonosporales</taxon>
        <taxon>Micromonosporaceae</taxon>
        <taxon>Mangrovihabitans</taxon>
    </lineage>
</organism>
<dbReference type="InterPro" id="IPR049735">
    <property type="entry name" value="NovE/LmbU-like"/>
</dbReference>
<reference evidence="1" key="1">
    <citation type="journal article" date="2014" name="Int. J. Syst. Evol. Microbiol.">
        <title>Complete genome sequence of Corynebacterium casei LMG S-19264T (=DSM 44701T), isolated from a smear-ripened cheese.</title>
        <authorList>
            <consortium name="US DOE Joint Genome Institute (JGI-PGF)"/>
            <person name="Walter F."/>
            <person name="Albersmeier A."/>
            <person name="Kalinowski J."/>
            <person name="Ruckert C."/>
        </authorList>
    </citation>
    <scope>NUCLEOTIDE SEQUENCE</scope>
    <source>
        <strain evidence="1">CGMCC 4.7299</strain>
    </source>
</reference>
<name>A0A8J3BS35_9ACTN</name>
<evidence type="ECO:0008006" key="3">
    <source>
        <dbReference type="Google" id="ProtNLM"/>
    </source>
</evidence>
<gene>
    <name evidence="1" type="ORF">GCM10012284_02990</name>
</gene>
<sequence length="220" mass="24863">MSFAAGSRGGSTQLPAVAGRQAAVPRVMTTKVALDFPRDFSYDQWERTGRQLAGLLSSSAWWLGDWLIYGKRHYSDRYERAIQACNLQYQTLRNYAWVAGRYPACQRRQGLSFQHHAEIAALDVDDRERWLQRALAERWSIRRLREAVRTARGLGTTTPAEPEEEVAGVRRLALPGERFDRWHEAADYAGVDVEQWVTATLDSAAERVLAMRPELPGGGS</sequence>